<name>A0A7K0C4L1_9ACTN</name>
<proteinExistence type="predicted"/>
<evidence type="ECO:0008006" key="5">
    <source>
        <dbReference type="Google" id="ProtNLM"/>
    </source>
</evidence>
<dbReference type="AlphaFoldDB" id="A0A7K0C4L1"/>
<evidence type="ECO:0000313" key="3">
    <source>
        <dbReference type="EMBL" id="MQY08387.1"/>
    </source>
</evidence>
<dbReference type="Proteomes" id="UP000487268">
    <property type="component" value="Unassembled WGS sequence"/>
</dbReference>
<comment type="caution">
    <text evidence="3">The sequence shown here is derived from an EMBL/GenBank/DDBJ whole genome shotgun (WGS) entry which is preliminary data.</text>
</comment>
<feature type="chain" id="PRO_5038626911" description="Lipoprotein" evidence="2">
    <location>
        <begin position="21"/>
        <end position="239"/>
    </location>
</feature>
<keyword evidence="4" id="KW-1185">Reference proteome</keyword>
<organism evidence="3 4">
    <name type="scientific">Actinomadura macrotermitis</name>
    <dbReference type="NCBI Taxonomy" id="2585200"/>
    <lineage>
        <taxon>Bacteria</taxon>
        <taxon>Bacillati</taxon>
        <taxon>Actinomycetota</taxon>
        <taxon>Actinomycetes</taxon>
        <taxon>Streptosporangiales</taxon>
        <taxon>Thermomonosporaceae</taxon>
        <taxon>Actinomadura</taxon>
    </lineage>
</organism>
<evidence type="ECO:0000256" key="1">
    <source>
        <dbReference type="SAM" id="MobiDB-lite"/>
    </source>
</evidence>
<dbReference type="PROSITE" id="PS51257">
    <property type="entry name" value="PROKAR_LIPOPROTEIN"/>
    <property type="match status" value="1"/>
</dbReference>
<sequence>MNRRMIAVAVVGASATLTLTGCLGGNDKDPAGEGPTTQVSAGVSGTDSPAAGSTATGRPTSAASTPPGWKTIGGPDNGLSFAVPEGWTEIHLTQGNLEEGLDKLGLKGPSAATMRQSLQQLQQQKAVFAIETESAAKGYATSVNGLCSPSATGSLDQLKASVRLGLTKIGARNVQVTDTLVAGVPGVKTSYELNSQLGVLTGRQYMVNSGGRSCTVTVTAKQGDMPADTDRIADTTRML</sequence>
<accession>A0A7K0C4L1</accession>
<reference evidence="3 4" key="1">
    <citation type="submission" date="2019-10" db="EMBL/GenBank/DDBJ databases">
        <title>Actinomadura rubteroloni sp. nov. and Actinomadura macrotermitis sp. nov., isolated from the gut of fungus growing-termite Macrotermes natalensis.</title>
        <authorList>
            <person name="Benndorf R."/>
            <person name="Martin K."/>
            <person name="Kuefner M."/>
            <person name="De Beer W."/>
            <person name="Kaster A.-K."/>
            <person name="Vollmers J."/>
            <person name="Poulsen M."/>
            <person name="Beemelmanns C."/>
        </authorList>
    </citation>
    <scope>NUCLEOTIDE SEQUENCE [LARGE SCALE GENOMIC DNA]</scope>
    <source>
        <strain evidence="3 4">RB68</strain>
    </source>
</reference>
<feature type="signal peptide" evidence="2">
    <location>
        <begin position="1"/>
        <end position="20"/>
    </location>
</feature>
<dbReference type="EMBL" id="WEGH01000004">
    <property type="protein sequence ID" value="MQY08387.1"/>
    <property type="molecule type" value="Genomic_DNA"/>
</dbReference>
<feature type="region of interest" description="Disordered" evidence="1">
    <location>
        <begin position="26"/>
        <end position="69"/>
    </location>
</feature>
<keyword evidence="2" id="KW-0732">Signal</keyword>
<gene>
    <name evidence="3" type="ORF">ACRB68_64940</name>
</gene>
<evidence type="ECO:0000256" key="2">
    <source>
        <dbReference type="SAM" id="SignalP"/>
    </source>
</evidence>
<evidence type="ECO:0000313" key="4">
    <source>
        <dbReference type="Proteomes" id="UP000487268"/>
    </source>
</evidence>
<feature type="compositionally biased region" description="Polar residues" evidence="1">
    <location>
        <begin position="35"/>
        <end position="64"/>
    </location>
</feature>
<protein>
    <recommendedName>
        <fullName evidence="5">Lipoprotein</fullName>
    </recommendedName>
</protein>